<gene>
    <name evidence="3" type="ORF">AWB83_02821</name>
</gene>
<dbReference type="GO" id="GO:0000160">
    <property type="term" value="P:phosphorelay signal transduction system"/>
    <property type="evidence" value="ECO:0007669"/>
    <property type="project" value="InterPro"/>
</dbReference>
<proteinExistence type="predicted"/>
<reference evidence="3" key="1">
    <citation type="submission" date="2016-01" db="EMBL/GenBank/DDBJ databases">
        <authorList>
            <person name="Peeters C."/>
        </authorList>
    </citation>
    <scope>NUCLEOTIDE SEQUENCE [LARGE SCALE GENOMIC DNA]</scope>
    <source>
        <strain evidence="3">LMG 29326</strain>
    </source>
</reference>
<evidence type="ECO:0000256" key="1">
    <source>
        <dbReference type="PROSITE-ProRule" id="PRU00169"/>
    </source>
</evidence>
<evidence type="ECO:0000259" key="2">
    <source>
        <dbReference type="PROSITE" id="PS50110"/>
    </source>
</evidence>
<dbReference type="Pfam" id="PF00072">
    <property type="entry name" value="Response_reg"/>
    <property type="match status" value="1"/>
</dbReference>
<dbReference type="InterPro" id="IPR001789">
    <property type="entry name" value="Sig_transdc_resp-reg_receiver"/>
</dbReference>
<comment type="caution">
    <text evidence="3">The sequence shown here is derived from an EMBL/GenBank/DDBJ whole genome shotgun (WGS) entry which is preliminary data.</text>
</comment>
<dbReference type="Proteomes" id="UP000054978">
    <property type="component" value="Unassembled WGS sequence"/>
</dbReference>
<sequence length="169" mass="18007">MRAYKIRIVVAERRPVVLSGLQNWFGAHERFHIAACAGNGARLFAELASAEFDLIVLSGGIEGSEADDFALLRELRQICPDTPVVVLTDELDATALAAIQRAGASGVVSTLDEARAFERVCDRVLSGAKGIVSPLIAAFRQPADAAPTAGSNPDYGNARVNIRQFVGRT</sequence>
<evidence type="ECO:0000313" key="3">
    <source>
        <dbReference type="EMBL" id="SAK65415.1"/>
    </source>
</evidence>
<dbReference type="STRING" id="1777144.AWB83_02821"/>
<protein>
    <submittedName>
        <fullName evidence="3">Two component LuxR family transcriptional regulator</fullName>
    </submittedName>
</protein>
<dbReference type="Gene3D" id="3.40.50.2300">
    <property type="match status" value="1"/>
</dbReference>
<organism evidence="3 4">
    <name type="scientific">Caballeronia ptereochthonis</name>
    <dbReference type="NCBI Taxonomy" id="1777144"/>
    <lineage>
        <taxon>Bacteria</taxon>
        <taxon>Pseudomonadati</taxon>
        <taxon>Pseudomonadota</taxon>
        <taxon>Betaproteobacteria</taxon>
        <taxon>Burkholderiales</taxon>
        <taxon>Burkholderiaceae</taxon>
        <taxon>Caballeronia</taxon>
    </lineage>
</organism>
<evidence type="ECO:0000313" key="4">
    <source>
        <dbReference type="Proteomes" id="UP000054978"/>
    </source>
</evidence>
<accession>A0A158B5P4</accession>
<dbReference type="InterPro" id="IPR011006">
    <property type="entry name" value="CheY-like_superfamily"/>
</dbReference>
<dbReference type="PROSITE" id="PS50110">
    <property type="entry name" value="RESPONSE_REGULATORY"/>
    <property type="match status" value="1"/>
</dbReference>
<comment type="caution">
    <text evidence="1">Lacks conserved residue(s) required for the propagation of feature annotation.</text>
</comment>
<dbReference type="AlphaFoldDB" id="A0A158B5P4"/>
<name>A0A158B5P4_9BURK</name>
<feature type="domain" description="Response regulatory" evidence="2">
    <location>
        <begin position="7"/>
        <end position="125"/>
    </location>
</feature>
<keyword evidence="4" id="KW-1185">Reference proteome</keyword>
<dbReference type="EMBL" id="FCOB02000012">
    <property type="protein sequence ID" value="SAK65415.1"/>
    <property type="molecule type" value="Genomic_DNA"/>
</dbReference>
<dbReference type="SMART" id="SM00448">
    <property type="entry name" value="REC"/>
    <property type="match status" value="1"/>
</dbReference>
<dbReference type="SUPFAM" id="SSF52172">
    <property type="entry name" value="CheY-like"/>
    <property type="match status" value="1"/>
</dbReference>